<dbReference type="EMBL" id="CAACVI010000050">
    <property type="protein sequence ID" value="VEN75193.1"/>
    <property type="molecule type" value="Genomic_DNA"/>
</dbReference>
<dbReference type="EC" id="2.3.1.-" evidence="2"/>
<dbReference type="CDD" id="cd04301">
    <property type="entry name" value="NAT_SF"/>
    <property type="match status" value="1"/>
</dbReference>
<proteinExistence type="predicted"/>
<sequence>MTQIIEANTPERVAKVKALFQEYAESLGFSLCFQNFDQELADLSDHYSPPTGALFLARFENRFIGCVGVRPLEDGICEMKRLYVRPGHRGKQAGRKLSEAAVMAGRAMGYARMRLDTLKSMKSAHQLYASMGFKPIAPYRLNPLEGPVYMELDLKKFEPDPKKTAKGPILERESA</sequence>
<name>A0A484HPE7_9BACT</name>
<gene>
    <name evidence="2" type="ORF">EPICR_70034</name>
</gene>
<dbReference type="AlphaFoldDB" id="A0A484HPE7"/>
<reference evidence="2" key="1">
    <citation type="submission" date="2019-01" db="EMBL/GenBank/DDBJ databases">
        <authorList>
            <consortium name="Genoscope - CEA"/>
            <person name="William W."/>
        </authorList>
    </citation>
    <scope>NUCLEOTIDE SEQUENCE</scope>
    <source>
        <strain evidence="2">CR-1</strain>
    </source>
</reference>
<accession>A0A484HPE7</accession>
<evidence type="ECO:0000259" key="1">
    <source>
        <dbReference type="PROSITE" id="PS51186"/>
    </source>
</evidence>
<organism evidence="2">
    <name type="scientific">uncultured Desulfobacteraceae bacterium</name>
    <dbReference type="NCBI Taxonomy" id="218296"/>
    <lineage>
        <taxon>Bacteria</taxon>
        <taxon>Pseudomonadati</taxon>
        <taxon>Thermodesulfobacteriota</taxon>
        <taxon>Desulfobacteria</taxon>
        <taxon>Desulfobacterales</taxon>
        <taxon>Desulfobacteraceae</taxon>
        <taxon>environmental samples</taxon>
    </lineage>
</organism>
<dbReference type="SUPFAM" id="SSF55729">
    <property type="entry name" value="Acyl-CoA N-acyltransferases (Nat)"/>
    <property type="match status" value="1"/>
</dbReference>
<dbReference type="PANTHER" id="PTHR43305:SF1">
    <property type="entry name" value="FAMILY N-ACETYLTRANSFERASE, PUTATIVE (AFU_ORTHOLOGUE AFUA_2G01380)-RELATED"/>
    <property type="match status" value="1"/>
</dbReference>
<dbReference type="PROSITE" id="PS51186">
    <property type="entry name" value="GNAT"/>
    <property type="match status" value="1"/>
</dbReference>
<feature type="domain" description="N-acetyltransferase" evidence="1">
    <location>
        <begin position="3"/>
        <end position="155"/>
    </location>
</feature>
<dbReference type="InterPro" id="IPR000182">
    <property type="entry name" value="GNAT_dom"/>
</dbReference>
<dbReference type="Pfam" id="PF00583">
    <property type="entry name" value="Acetyltransf_1"/>
    <property type="match status" value="1"/>
</dbReference>
<dbReference type="PANTHER" id="PTHR43305">
    <property type="entry name" value="FAMILY N-ACETYLTRANSFERASE, PUTATIVE (AFU_ORTHOLOGUE AFUA_2G01380)-RELATED"/>
    <property type="match status" value="1"/>
</dbReference>
<dbReference type="Gene3D" id="3.40.630.30">
    <property type="match status" value="1"/>
</dbReference>
<dbReference type="GO" id="GO:0016747">
    <property type="term" value="F:acyltransferase activity, transferring groups other than amino-acyl groups"/>
    <property type="evidence" value="ECO:0007669"/>
    <property type="project" value="InterPro"/>
</dbReference>
<evidence type="ECO:0000313" key="2">
    <source>
        <dbReference type="EMBL" id="VEN75193.1"/>
    </source>
</evidence>
<keyword evidence="2" id="KW-0012">Acyltransferase</keyword>
<keyword evidence="2" id="KW-0808">Transferase</keyword>
<protein>
    <submittedName>
        <fullName evidence="2">Putative enzyme</fullName>
        <ecNumber evidence="2">2.3.1.-</ecNumber>
    </submittedName>
</protein>
<dbReference type="InterPro" id="IPR052777">
    <property type="entry name" value="Acetyltransferase_Enz"/>
</dbReference>
<dbReference type="InterPro" id="IPR016181">
    <property type="entry name" value="Acyl_CoA_acyltransferase"/>
</dbReference>